<sequence>MNRPNILFIMCDQLRHDAIECNGNEFIKTPNLNRIAENGVNFSNMFTPNPICVPARASLTTGCYPHKCTGIKNNGGTIREGFPLLGEELNQRGYETYAVGKLHYEPYAPPGQQRNVHGLKHVELMESGRILSKYDPKGNLQGLEDYHDYLYTVGWGGYSRGNGLGNNDVYAAASVIPQEYYVDTWVVDRSLEYIQNHISQQSDRPFFMWTSFPKPHSAFDPPHPYDQMYDPRDMPEPIGSLDDLIERGLDLKVASHYKNMWDLLSPEAKKVIKAYYYGLITHQDKQVGRLLDFLEEKGLREDTVVIYTSDHGEMLGDFGLYFKQIFYNGSVRVPLLISYPRKLPKGKVCTELAGLQDLLPTILSFTGEVLNQEVDGIDLTSAMLKDEPLRDFYISQCNDHPYQQYMVVNKHWKYIYNQHGGVEELYDQVNDPYELHNLISSEKSFIQELKNTMRDYLIKWCLNNEDTMMMEHNDLVATTREASFNMPNRPMTFGRRYY</sequence>
<keyword evidence="5" id="KW-1185">Reference proteome</keyword>
<dbReference type="Gene3D" id="3.40.720.10">
    <property type="entry name" value="Alkaline Phosphatase, subunit A"/>
    <property type="match status" value="1"/>
</dbReference>
<evidence type="ECO:0000313" key="5">
    <source>
        <dbReference type="Proteomes" id="UP001527882"/>
    </source>
</evidence>
<organism evidence="4 5">
    <name type="scientific">Paenibacillus gyeongsangnamensis</name>
    <dbReference type="NCBI Taxonomy" id="3388067"/>
    <lineage>
        <taxon>Bacteria</taxon>
        <taxon>Bacillati</taxon>
        <taxon>Bacillota</taxon>
        <taxon>Bacilli</taxon>
        <taxon>Bacillales</taxon>
        <taxon>Paenibacillaceae</taxon>
        <taxon>Paenibacillus</taxon>
    </lineage>
</organism>
<gene>
    <name evidence="4" type="ORF">O9H85_12730</name>
</gene>
<dbReference type="PANTHER" id="PTHR45953:SF1">
    <property type="entry name" value="IDURONATE 2-SULFATASE"/>
    <property type="match status" value="1"/>
</dbReference>
<dbReference type="RefSeq" id="WP_269881764.1">
    <property type="nucleotide sequence ID" value="NZ_JAQAGZ010000007.1"/>
</dbReference>
<dbReference type="Proteomes" id="UP001527882">
    <property type="component" value="Unassembled WGS sequence"/>
</dbReference>
<dbReference type="InterPro" id="IPR000917">
    <property type="entry name" value="Sulfatase_N"/>
</dbReference>
<proteinExistence type="predicted"/>
<reference evidence="4 5" key="1">
    <citation type="submission" date="2022-12" db="EMBL/GenBank/DDBJ databases">
        <title>Draft genome sequence of Paenibacillus sp. dW9.</title>
        <authorList>
            <person name="Choi E.-W."/>
            <person name="Kim D.-U."/>
        </authorList>
    </citation>
    <scope>NUCLEOTIDE SEQUENCE [LARGE SCALE GENOMIC DNA]</scope>
    <source>
        <strain evidence="5">dW9</strain>
    </source>
</reference>
<dbReference type="EMBL" id="JAQAGZ010000007">
    <property type="protein sequence ID" value="MCZ8513273.1"/>
    <property type="molecule type" value="Genomic_DNA"/>
</dbReference>
<dbReference type="InterPro" id="IPR017850">
    <property type="entry name" value="Alkaline_phosphatase_core_sf"/>
</dbReference>
<accession>A0ABT4Q8S2</accession>
<dbReference type="Pfam" id="PF00884">
    <property type="entry name" value="Sulfatase"/>
    <property type="match status" value="1"/>
</dbReference>
<keyword evidence="1" id="KW-0479">Metal-binding</keyword>
<dbReference type="PANTHER" id="PTHR45953">
    <property type="entry name" value="IDURONATE 2-SULFATASE"/>
    <property type="match status" value="1"/>
</dbReference>
<feature type="domain" description="Sulfatase N-terminal" evidence="3">
    <location>
        <begin position="4"/>
        <end position="367"/>
    </location>
</feature>
<keyword evidence="2" id="KW-0378">Hydrolase</keyword>
<evidence type="ECO:0000259" key="3">
    <source>
        <dbReference type="Pfam" id="PF00884"/>
    </source>
</evidence>
<name>A0ABT4Q8S2_9BACL</name>
<evidence type="ECO:0000256" key="2">
    <source>
        <dbReference type="ARBA" id="ARBA00022801"/>
    </source>
</evidence>
<evidence type="ECO:0000313" key="4">
    <source>
        <dbReference type="EMBL" id="MCZ8513273.1"/>
    </source>
</evidence>
<dbReference type="SUPFAM" id="SSF53649">
    <property type="entry name" value="Alkaline phosphatase-like"/>
    <property type="match status" value="1"/>
</dbReference>
<evidence type="ECO:0000256" key="1">
    <source>
        <dbReference type="ARBA" id="ARBA00022723"/>
    </source>
</evidence>
<comment type="caution">
    <text evidence="4">The sequence shown here is derived from an EMBL/GenBank/DDBJ whole genome shotgun (WGS) entry which is preliminary data.</text>
</comment>
<protein>
    <submittedName>
        <fullName evidence="4">Sulfatase-like hydrolase/transferase</fullName>
    </submittedName>
</protein>